<dbReference type="GO" id="GO:0016020">
    <property type="term" value="C:membrane"/>
    <property type="evidence" value="ECO:0007669"/>
    <property type="project" value="UniProtKB-SubCell"/>
</dbReference>
<evidence type="ECO:0000313" key="8">
    <source>
        <dbReference type="Proteomes" id="UP000217785"/>
    </source>
</evidence>
<dbReference type="PANTHER" id="PTHR30238:SF4">
    <property type="entry name" value="SLL1022 PROTEIN"/>
    <property type="match status" value="1"/>
</dbReference>
<evidence type="ECO:0000313" key="7">
    <source>
        <dbReference type="EMBL" id="GAX91209.1"/>
    </source>
</evidence>
<proteinExistence type="inferred from homology"/>
<gene>
    <name evidence="7" type="ORF">EFBL_2875</name>
</gene>
<comment type="subcellular location">
    <subcellularLocation>
        <location evidence="1">Membrane</location>
        <topology evidence="1">Multi-pass membrane protein</topology>
    </subcellularLocation>
</comment>
<dbReference type="PANTHER" id="PTHR30238">
    <property type="entry name" value="MEMBRANE BOUND PREDICTED REDOX MODULATOR"/>
    <property type="match status" value="1"/>
</dbReference>
<feature type="transmembrane region" description="Helical" evidence="6">
    <location>
        <begin position="194"/>
        <end position="213"/>
    </location>
</feature>
<keyword evidence="4 6" id="KW-1133">Transmembrane helix</keyword>
<dbReference type="Proteomes" id="UP000217785">
    <property type="component" value="Unassembled WGS sequence"/>
</dbReference>
<dbReference type="OrthoDB" id="5295733at2"/>
<evidence type="ECO:0000256" key="6">
    <source>
        <dbReference type="SAM" id="Phobius"/>
    </source>
</evidence>
<evidence type="ECO:0000256" key="4">
    <source>
        <dbReference type="ARBA" id="ARBA00022989"/>
    </source>
</evidence>
<dbReference type="InterPro" id="IPR005496">
    <property type="entry name" value="Integral_membrane_TerC"/>
</dbReference>
<organism evidence="7 8">
    <name type="scientific">Effusibacillus lacus</name>
    <dbReference type="NCBI Taxonomy" id="1348429"/>
    <lineage>
        <taxon>Bacteria</taxon>
        <taxon>Bacillati</taxon>
        <taxon>Bacillota</taxon>
        <taxon>Bacilli</taxon>
        <taxon>Bacillales</taxon>
        <taxon>Alicyclobacillaceae</taxon>
        <taxon>Effusibacillus</taxon>
    </lineage>
</organism>
<feature type="transmembrane region" description="Helical" evidence="6">
    <location>
        <begin position="102"/>
        <end position="126"/>
    </location>
</feature>
<feature type="transmembrane region" description="Helical" evidence="6">
    <location>
        <begin position="132"/>
        <end position="151"/>
    </location>
</feature>
<keyword evidence="8" id="KW-1185">Reference proteome</keyword>
<name>A0A292YQM0_9BACL</name>
<feature type="transmembrane region" description="Helical" evidence="6">
    <location>
        <begin position="6"/>
        <end position="33"/>
    </location>
</feature>
<comment type="similarity">
    <text evidence="2">Belongs to the TerC family.</text>
</comment>
<sequence length="227" mass="24240">MELFSAAFFSALLAVIIINLVLSGDNAIVIGMAARNLPKEQQKKVILWGTLGAIVVRALATVAVVWLLLIPGLMLIGGLLLIWIAYKLLTDDNKHDVKAAHSVMAAVQTVIIADAVMGIDNVLAIAGAAHGSYLLVVLGLLFSVPIVIWGSTLFIKLLNRYPAIIYIGASVLAWTAAKMIAGEKLLKDYFANPFLEWGLVIGIVTGVLLAGKVKQSKQSKQKQVVSS</sequence>
<comment type="caution">
    <text evidence="7">The sequence shown here is derived from an EMBL/GenBank/DDBJ whole genome shotgun (WGS) entry which is preliminary data.</text>
</comment>
<dbReference type="RefSeq" id="WP_096182932.1">
    <property type="nucleotide sequence ID" value="NZ_BDUF01000086.1"/>
</dbReference>
<evidence type="ECO:0000256" key="3">
    <source>
        <dbReference type="ARBA" id="ARBA00022692"/>
    </source>
</evidence>
<feature type="transmembrane region" description="Helical" evidence="6">
    <location>
        <begin position="73"/>
        <end position="90"/>
    </location>
</feature>
<dbReference type="AlphaFoldDB" id="A0A292YQM0"/>
<accession>A0A292YQM0</accession>
<keyword evidence="3 6" id="KW-0812">Transmembrane</keyword>
<keyword evidence="5 6" id="KW-0472">Membrane</keyword>
<dbReference type="InterPro" id="IPR022301">
    <property type="entry name" value="Integral_membrane_YjbE"/>
</dbReference>
<evidence type="ECO:0000256" key="5">
    <source>
        <dbReference type="ARBA" id="ARBA00023136"/>
    </source>
</evidence>
<dbReference type="NCBIfam" id="TIGR03717">
    <property type="entry name" value="R_switched_YjbE"/>
    <property type="match status" value="1"/>
</dbReference>
<reference evidence="8" key="1">
    <citation type="submission" date="2017-07" db="EMBL/GenBank/DDBJ databases">
        <title>Draft genome sequence of Effusibacillus lacus strain skLN1.</title>
        <authorList>
            <person name="Watanabe M."/>
            <person name="Kojima H."/>
            <person name="Fukui M."/>
        </authorList>
    </citation>
    <scope>NUCLEOTIDE SEQUENCE [LARGE SCALE GENOMIC DNA]</scope>
    <source>
        <strain evidence="8">skLN1</strain>
    </source>
</reference>
<dbReference type="EMBL" id="BDUF01000086">
    <property type="protein sequence ID" value="GAX91209.1"/>
    <property type="molecule type" value="Genomic_DNA"/>
</dbReference>
<feature type="transmembrane region" description="Helical" evidence="6">
    <location>
        <begin position="163"/>
        <end position="182"/>
    </location>
</feature>
<evidence type="ECO:0000256" key="2">
    <source>
        <dbReference type="ARBA" id="ARBA00007511"/>
    </source>
</evidence>
<dbReference type="Pfam" id="PF03741">
    <property type="entry name" value="TerC"/>
    <property type="match status" value="1"/>
</dbReference>
<evidence type="ECO:0000256" key="1">
    <source>
        <dbReference type="ARBA" id="ARBA00004141"/>
    </source>
</evidence>
<protein>
    <submittedName>
        <fullName evidence="7">Membrane protein</fullName>
    </submittedName>
</protein>